<accession>A0A096H204</accession>
<reference evidence="1 2" key="1">
    <citation type="submission" date="2013-09" db="EMBL/GenBank/DDBJ databases">
        <title>High correlation between genotypes and phenotypes of environmental bacteria Comamonas testosteroni strains.</title>
        <authorList>
            <person name="Liu L."/>
            <person name="Zhu W."/>
            <person name="Xia X."/>
            <person name="Xu B."/>
            <person name="Luo M."/>
            <person name="Wang G."/>
        </authorList>
    </citation>
    <scope>NUCLEOTIDE SEQUENCE [LARGE SCALE GENOMIC DNA]</scope>
    <source>
        <strain evidence="1 2">JL40</strain>
    </source>
</reference>
<sequence>MTKSAPAPEAEQMSPFSLRVLLDLLLVRAAPHLTQKELTWLERNVSEFAGTLAMQLEDLTEGIGCLVAADADSGSFQDSDDLPRLMFFLSNQVSLLNGLRLVSDMATHLHSRVASR</sequence>
<comment type="caution">
    <text evidence="1">The sequence shown here is derived from an EMBL/GenBank/DDBJ whole genome shotgun (WGS) entry which is preliminary data.</text>
</comment>
<gene>
    <name evidence="1" type="ORF">P353_05635</name>
</gene>
<dbReference type="AlphaFoldDB" id="A0A096H204"/>
<dbReference type="Proteomes" id="UP000029553">
    <property type="component" value="Unassembled WGS sequence"/>
</dbReference>
<name>A0A096H204_COMTE</name>
<evidence type="ECO:0000313" key="2">
    <source>
        <dbReference type="Proteomes" id="UP000029553"/>
    </source>
</evidence>
<dbReference type="RefSeq" id="WP_034366370.1">
    <property type="nucleotide sequence ID" value="NZ_AWOR01000021.1"/>
</dbReference>
<organism evidence="1 2">
    <name type="scientific">Comamonas testosteroni</name>
    <name type="common">Pseudomonas testosteroni</name>
    <dbReference type="NCBI Taxonomy" id="285"/>
    <lineage>
        <taxon>Bacteria</taxon>
        <taxon>Pseudomonadati</taxon>
        <taxon>Pseudomonadota</taxon>
        <taxon>Betaproteobacteria</taxon>
        <taxon>Burkholderiales</taxon>
        <taxon>Comamonadaceae</taxon>
        <taxon>Comamonas</taxon>
    </lineage>
</organism>
<proteinExistence type="predicted"/>
<evidence type="ECO:0000313" key="1">
    <source>
        <dbReference type="EMBL" id="KGH31450.1"/>
    </source>
</evidence>
<protein>
    <submittedName>
        <fullName evidence="1">Uncharacterized protein</fullName>
    </submittedName>
</protein>
<dbReference type="EMBL" id="AWOR01000021">
    <property type="protein sequence ID" value="KGH31450.1"/>
    <property type="molecule type" value="Genomic_DNA"/>
</dbReference>